<feature type="region of interest" description="Disordered" evidence="9">
    <location>
        <begin position="1"/>
        <end position="22"/>
    </location>
</feature>
<comment type="caution">
    <text evidence="11">The sequence shown here is derived from an EMBL/GenBank/DDBJ whole genome shotgun (WGS) entry which is preliminary data.</text>
</comment>
<keyword evidence="12" id="KW-1185">Reference proteome</keyword>
<dbReference type="InterPro" id="IPR027756">
    <property type="entry name" value="Ovo-like"/>
</dbReference>
<evidence type="ECO:0000256" key="7">
    <source>
        <dbReference type="ARBA" id="ARBA00023242"/>
    </source>
</evidence>
<dbReference type="GO" id="GO:0010837">
    <property type="term" value="P:regulation of keratinocyte proliferation"/>
    <property type="evidence" value="ECO:0007669"/>
    <property type="project" value="UniProtKB-ARBA"/>
</dbReference>
<keyword evidence="3" id="KW-0479">Metal-binding</keyword>
<evidence type="ECO:0000256" key="8">
    <source>
        <dbReference type="PROSITE-ProRule" id="PRU00042"/>
    </source>
</evidence>
<dbReference type="Gene3D" id="3.30.160.60">
    <property type="entry name" value="Classic Zinc Finger"/>
    <property type="match status" value="2"/>
</dbReference>
<feature type="domain" description="C2H2-type" evidence="10">
    <location>
        <begin position="161"/>
        <end position="188"/>
    </location>
</feature>
<dbReference type="STRING" id="623744.A0A553MQQ6"/>
<dbReference type="FunFam" id="3.30.160.60:FF:001250">
    <property type="entry name" value="putative transcription factor ovo-like protein 3"/>
    <property type="match status" value="1"/>
</dbReference>
<dbReference type="PROSITE" id="PS50157">
    <property type="entry name" value="ZINC_FINGER_C2H2_2"/>
    <property type="match status" value="4"/>
</dbReference>
<dbReference type="GO" id="GO:0000978">
    <property type="term" value="F:RNA polymerase II cis-regulatory region sequence-specific DNA binding"/>
    <property type="evidence" value="ECO:0007669"/>
    <property type="project" value="TreeGrafter"/>
</dbReference>
<keyword evidence="5 8" id="KW-0863">Zinc-finger</keyword>
<dbReference type="GO" id="GO:0008270">
    <property type="term" value="F:zinc ion binding"/>
    <property type="evidence" value="ECO:0007669"/>
    <property type="project" value="UniProtKB-KW"/>
</dbReference>
<dbReference type="OrthoDB" id="6508643at2759"/>
<evidence type="ECO:0000256" key="5">
    <source>
        <dbReference type="ARBA" id="ARBA00022771"/>
    </source>
</evidence>
<dbReference type="GO" id="GO:0045616">
    <property type="term" value="P:regulation of keratinocyte differentiation"/>
    <property type="evidence" value="ECO:0007669"/>
    <property type="project" value="UniProtKB-ARBA"/>
</dbReference>
<dbReference type="EMBL" id="SRMA01027319">
    <property type="protein sequence ID" value="TRY55510.1"/>
    <property type="molecule type" value="Genomic_DNA"/>
</dbReference>
<keyword evidence="4" id="KW-0677">Repeat</keyword>
<evidence type="ECO:0000256" key="9">
    <source>
        <dbReference type="SAM" id="MobiDB-lite"/>
    </source>
</evidence>
<dbReference type="PROSITE" id="PS00028">
    <property type="entry name" value="ZINC_FINGER_C2H2_1"/>
    <property type="match status" value="3"/>
</dbReference>
<evidence type="ECO:0000256" key="3">
    <source>
        <dbReference type="ARBA" id="ARBA00022723"/>
    </source>
</evidence>
<evidence type="ECO:0000313" key="11">
    <source>
        <dbReference type="EMBL" id="TRY55510.1"/>
    </source>
</evidence>
<accession>A0A553MQQ6</accession>
<dbReference type="SUPFAM" id="SSF57667">
    <property type="entry name" value="beta-beta-alpha zinc fingers"/>
    <property type="match status" value="2"/>
</dbReference>
<comment type="similarity">
    <text evidence="2">Belongs to the krueppel C2H2-type zinc-finger protein family.</text>
</comment>
<reference evidence="11 12" key="1">
    <citation type="journal article" date="2019" name="Sci. Data">
        <title>Hybrid genome assembly and annotation of Danionella translucida.</title>
        <authorList>
            <person name="Kadobianskyi M."/>
            <person name="Schulze L."/>
            <person name="Schuelke M."/>
            <person name="Judkewitz B."/>
        </authorList>
    </citation>
    <scope>NUCLEOTIDE SEQUENCE [LARGE SCALE GENOMIC DNA]</scope>
    <source>
        <strain evidence="11 12">Bolton</strain>
    </source>
</reference>
<evidence type="ECO:0000256" key="6">
    <source>
        <dbReference type="ARBA" id="ARBA00022833"/>
    </source>
</evidence>
<dbReference type="GO" id="GO:0045596">
    <property type="term" value="P:negative regulation of cell differentiation"/>
    <property type="evidence" value="ECO:0007669"/>
    <property type="project" value="UniProtKB-ARBA"/>
</dbReference>
<dbReference type="Pfam" id="PF13465">
    <property type="entry name" value="zf-H2C2_2"/>
    <property type="match status" value="1"/>
</dbReference>
<feature type="region of interest" description="Disordered" evidence="9">
    <location>
        <begin position="278"/>
        <end position="329"/>
    </location>
</feature>
<dbReference type="FunFam" id="3.30.160.60:FF:000452">
    <property type="entry name" value="Transcription factor Ovo-like 2"/>
    <property type="match status" value="1"/>
</dbReference>
<sequence>MPRAFLVKKTGNSPGKRNWSDLPDHKRGDIYIPASMSPITFREETEASPAEVALCLSTRKDQSKYTYNQMYTNDPGSVLPVAELPSSTALGQSSEAERIRSTHNNAYVRTKIKVTTGELPIELPVPPKVHNNITSAPVSLATPSTPPVAKPPLLQSSGATYVCHVCEKIFQFQRMLNRHLKCHSDQKRHLCDFCGKGFNDTFDLKRHVRTHTGVRPYKCDLCDKAFTQRCSLESHMKKIHGVTQQYAYKERRSKLYVCEECGHTASTQEALIRHLHKEHPESPFLRGKGARRPSPVMNMNVDDGSQPGSPRSLNSDDNVGSEGGRDRDI</sequence>
<feature type="domain" description="C2H2-type" evidence="10">
    <location>
        <begin position="256"/>
        <end position="283"/>
    </location>
</feature>
<dbReference type="GO" id="GO:0009913">
    <property type="term" value="P:epidermal cell differentiation"/>
    <property type="evidence" value="ECO:0007669"/>
    <property type="project" value="TreeGrafter"/>
</dbReference>
<dbReference type="Pfam" id="PF13912">
    <property type="entry name" value="zf-C2H2_6"/>
    <property type="match status" value="1"/>
</dbReference>
<evidence type="ECO:0000256" key="2">
    <source>
        <dbReference type="ARBA" id="ARBA00006991"/>
    </source>
</evidence>
<dbReference type="InterPro" id="IPR013087">
    <property type="entry name" value="Znf_C2H2_type"/>
</dbReference>
<dbReference type="AlphaFoldDB" id="A0A553MQQ6"/>
<dbReference type="InterPro" id="IPR036236">
    <property type="entry name" value="Znf_C2H2_sf"/>
</dbReference>
<dbReference type="Proteomes" id="UP000316079">
    <property type="component" value="Unassembled WGS sequence"/>
</dbReference>
<dbReference type="GO" id="GO:0000981">
    <property type="term" value="F:DNA-binding transcription factor activity, RNA polymerase II-specific"/>
    <property type="evidence" value="ECO:0007669"/>
    <property type="project" value="TreeGrafter"/>
</dbReference>
<evidence type="ECO:0000259" key="10">
    <source>
        <dbReference type="PROSITE" id="PS50157"/>
    </source>
</evidence>
<dbReference type="GO" id="GO:0005634">
    <property type="term" value="C:nucleus"/>
    <property type="evidence" value="ECO:0007669"/>
    <property type="project" value="UniProtKB-SubCell"/>
</dbReference>
<dbReference type="GO" id="GO:0045892">
    <property type="term" value="P:negative regulation of DNA-templated transcription"/>
    <property type="evidence" value="ECO:0007669"/>
    <property type="project" value="UniProtKB-ARBA"/>
</dbReference>
<evidence type="ECO:0000256" key="4">
    <source>
        <dbReference type="ARBA" id="ARBA00022737"/>
    </source>
</evidence>
<keyword evidence="6" id="KW-0862">Zinc</keyword>
<dbReference type="PANTHER" id="PTHR10032">
    <property type="entry name" value="ZINC FINGER PROTEIN WITH KRAB AND SCAN DOMAINS"/>
    <property type="match status" value="1"/>
</dbReference>
<comment type="subcellular location">
    <subcellularLocation>
        <location evidence="1">Nucleus</location>
    </subcellularLocation>
</comment>
<gene>
    <name evidence="11" type="ORF">DNTS_014027</name>
</gene>
<feature type="domain" description="C2H2-type" evidence="10">
    <location>
        <begin position="217"/>
        <end position="245"/>
    </location>
</feature>
<dbReference type="SMART" id="SM00355">
    <property type="entry name" value="ZnF_C2H2"/>
    <property type="match status" value="4"/>
</dbReference>
<feature type="compositionally biased region" description="Polar residues" evidence="9">
    <location>
        <begin position="306"/>
        <end position="318"/>
    </location>
</feature>
<protein>
    <recommendedName>
        <fullName evidence="10">C2H2-type domain-containing protein</fullName>
    </recommendedName>
</protein>
<dbReference type="GO" id="GO:0009968">
    <property type="term" value="P:negative regulation of signal transduction"/>
    <property type="evidence" value="ECO:0007669"/>
    <property type="project" value="UniProtKB-ARBA"/>
</dbReference>
<dbReference type="PANTHER" id="PTHR10032:SF272">
    <property type="entry name" value="OVO-LIKE ZINC FINGER 1A-RELATED"/>
    <property type="match status" value="1"/>
</dbReference>
<organism evidence="11 12">
    <name type="scientific">Danionella cerebrum</name>
    <dbReference type="NCBI Taxonomy" id="2873325"/>
    <lineage>
        <taxon>Eukaryota</taxon>
        <taxon>Metazoa</taxon>
        <taxon>Chordata</taxon>
        <taxon>Craniata</taxon>
        <taxon>Vertebrata</taxon>
        <taxon>Euteleostomi</taxon>
        <taxon>Actinopterygii</taxon>
        <taxon>Neopterygii</taxon>
        <taxon>Teleostei</taxon>
        <taxon>Ostariophysi</taxon>
        <taxon>Cypriniformes</taxon>
        <taxon>Danionidae</taxon>
        <taxon>Danioninae</taxon>
        <taxon>Danionella</taxon>
    </lineage>
</organism>
<name>A0A553MQQ6_9TELE</name>
<feature type="domain" description="C2H2-type" evidence="10">
    <location>
        <begin position="189"/>
        <end position="216"/>
    </location>
</feature>
<dbReference type="Pfam" id="PF00096">
    <property type="entry name" value="zf-C2H2"/>
    <property type="match status" value="1"/>
</dbReference>
<evidence type="ECO:0000313" key="12">
    <source>
        <dbReference type="Proteomes" id="UP000316079"/>
    </source>
</evidence>
<dbReference type="GO" id="GO:0051241">
    <property type="term" value="P:negative regulation of multicellular organismal process"/>
    <property type="evidence" value="ECO:0007669"/>
    <property type="project" value="UniProtKB-ARBA"/>
</dbReference>
<keyword evidence="7" id="KW-0539">Nucleus</keyword>
<proteinExistence type="inferred from homology"/>
<evidence type="ECO:0000256" key="1">
    <source>
        <dbReference type="ARBA" id="ARBA00004123"/>
    </source>
</evidence>